<sequence>MSAATARKSPMRSVDWLALVACLWILSSVAFAHEGHAPQASPSPSPSPSPGASAVTPTAGTHDAQTYFTDSLVQDQNGRTLRFYSDVLKDRVVLLNVIFTHCNDACPLITRKLREVREAMGEEAASKVTFVSLSSDPTNDTPQVLKAFAEKQGVDGPNWLFLTGDKAQMDLVLMRLGHLIPSPEQHSTQLIAGDVANKRWSKIRPDAPPVAIAQRLQLLSEPMAGR</sequence>
<protein>
    <submittedName>
        <fullName evidence="6">SCO family protein</fullName>
    </submittedName>
</protein>
<accession>A0A6I6GTK0</accession>
<gene>
    <name evidence="6" type="ORF">GPJ81_14445</name>
</gene>
<keyword evidence="7" id="KW-1185">Reference proteome</keyword>
<dbReference type="AlphaFoldDB" id="A0A6I6GTK0"/>
<reference evidence="6" key="1">
    <citation type="submission" date="2019-12" db="EMBL/GenBank/DDBJ databases">
        <title>Hybrid Genome Assemblies of two High G+C Isolates from Undergraduate Microbiology Courses.</title>
        <authorList>
            <person name="Ne Ville C.J."/>
            <person name="Enright D."/>
            <person name="Hernandez I."/>
            <person name="Dodsworth J."/>
            <person name="Orwin P.M."/>
        </authorList>
    </citation>
    <scope>NUCLEOTIDE SEQUENCE [LARGE SCALE GENOMIC DNA]</scope>
    <source>
        <strain evidence="6">Neo</strain>
    </source>
</reference>
<evidence type="ECO:0000256" key="2">
    <source>
        <dbReference type="PIRSR" id="PIRSR603782-1"/>
    </source>
</evidence>
<dbReference type="Pfam" id="PF02630">
    <property type="entry name" value="SCO1-SenC"/>
    <property type="match status" value="1"/>
</dbReference>
<dbReference type="PANTHER" id="PTHR12151">
    <property type="entry name" value="ELECTRON TRANSPORT PROTIN SCO1/SENC FAMILY MEMBER"/>
    <property type="match status" value="1"/>
</dbReference>
<feature type="region of interest" description="Disordered" evidence="4">
    <location>
        <begin position="36"/>
        <end position="59"/>
    </location>
</feature>
<feature type="signal peptide" evidence="5">
    <location>
        <begin position="1"/>
        <end position="32"/>
    </location>
</feature>
<dbReference type="InterPro" id="IPR036249">
    <property type="entry name" value="Thioredoxin-like_sf"/>
</dbReference>
<feature type="binding site" evidence="2">
    <location>
        <position position="102"/>
    </location>
    <ligand>
        <name>Cu cation</name>
        <dbReference type="ChEBI" id="CHEBI:23378"/>
    </ligand>
</feature>
<feature type="binding site" evidence="2">
    <location>
        <position position="106"/>
    </location>
    <ligand>
        <name>Cu cation</name>
        <dbReference type="ChEBI" id="CHEBI:23378"/>
    </ligand>
</feature>
<feature type="disulfide bond" description="Redox-active" evidence="3">
    <location>
        <begin position="102"/>
        <end position="106"/>
    </location>
</feature>
<feature type="chain" id="PRO_5026196739" evidence="5">
    <location>
        <begin position="33"/>
        <end position="226"/>
    </location>
</feature>
<keyword evidence="2" id="KW-0479">Metal-binding</keyword>
<evidence type="ECO:0000313" key="6">
    <source>
        <dbReference type="EMBL" id="QGW77833.1"/>
    </source>
</evidence>
<evidence type="ECO:0000256" key="5">
    <source>
        <dbReference type="SAM" id="SignalP"/>
    </source>
</evidence>
<dbReference type="Proteomes" id="UP000426235">
    <property type="component" value="Chromosome"/>
</dbReference>
<dbReference type="InterPro" id="IPR003782">
    <property type="entry name" value="SCO1/SenC"/>
</dbReference>
<dbReference type="PANTHER" id="PTHR12151:SF25">
    <property type="entry name" value="LINALOOL DEHYDRATASE_ISOMERASE DOMAIN-CONTAINING PROTEIN"/>
    <property type="match status" value="1"/>
</dbReference>
<evidence type="ECO:0000256" key="4">
    <source>
        <dbReference type="SAM" id="MobiDB-lite"/>
    </source>
</evidence>
<evidence type="ECO:0000313" key="7">
    <source>
        <dbReference type="Proteomes" id="UP000426235"/>
    </source>
</evidence>
<evidence type="ECO:0000256" key="3">
    <source>
        <dbReference type="PIRSR" id="PIRSR603782-2"/>
    </source>
</evidence>
<dbReference type="EMBL" id="CP046621">
    <property type="protein sequence ID" value="QGW77833.1"/>
    <property type="molecule type" value="Genomic_DNA"/>
</dbReference>
<comment type="similarity">
    <text evidence="1">Belongs to the SCO1/2 family.</text>
</comment>
<organism evidence="6 7">
    <name type="scientific">Pseudomonas alkylphenolica</name>
    <dbReference type="NCBI Taxonomy" id="237609"/>
    <lineage>
        <taxon>Bacteria</taxon>
        <taxon>Pseudomonadati</taxon>
        <taxon>Pseudomonadota</taxon>
        <taxon>Gammaproteobacteria</taxon>
        <taxon>Pseudomonadales</taxon>
        <taxon>Pseudomonadaceae</taxon>
        <taxon>Pseudomonas</taxon>
    </lineage>
</organism>
<dbReference type="GO" id="GO:0046872">
    <property type="term" value="F:metal ion binding"/>
    <property type="evidence" value="ECO:0007669"/>
    <property type="project" value="UniProtKB-KW"/>
</dbReference>
<proteinExistence type="inferred from homology"/>
<keyword evidence="2" id="KW-0186">Copper</keyword>
<keyword evidence="3" id="KW-1015">Disulfide bond</keyword>
<evidence type="ECO:0000256" key="1">
    <source>
        <dbReference type="ARBA" id="ARBA00010996"/>
    </source>
</evidence>
<dbReference type="SUPFAM" id="SSF52833">
    <property type="entry name" value="Thioredoxin-like"/>
    <property type="match status" value="1"/>
</dbReference>
<keyword evidence="5" id="KW-0732">Signal</keyword>
<name>A0A6I6GTK0_9PSED</name>
<dbReference type="RefSeq" id="WP_157192801.1">
    <property type="nucleotide sequence ID" value="NZ_CP046621.1"/>
</dbReference>
<dbReference type="CDD" id="cd02968">
    <property type="entry name" value="SCO"/>
    <property type="match status" value="1"/>
</dbReference>
<dbReference type="Gene3D" id="3.40.30.10">
    <property type="entry name" value="Glutaredoxin"/>
    <property type="match status" value="1"/>
</dbReference>